<protein>
    <submittedName>
        <fullName evidence="3">Uncharacterized protein</fullName>
    </submittedName>
</protein>
<feature type="region of interest" description="Disordered" evidence="1">
    <location>
        <begin position="141"/>
        <end position="240"/>
    </location>
</feature>
<organism evidence="3 5">
    <name type="scientific">Verticillium longisporum</name>
    <name type="common">Verticillium dahliae var. longisporum</name>
    <dbReference type="NCBI Taxonomy" id="100787"/>
    <lineage>
        <taxon>Eukaryota</taxon>
        <taxon>Fungi</taxon>
        <taxon>Dikarya</taxon>
        <taxon>Ascomycota</taxon>
        <taxon>Pezizomycotina</taxon>
        <taxon>Sordariomycetes</taxon>
        <taxon>Hypocreomycetidae</taxon>
        <taxon>Glomerellales</taxon>
        <taxon>Plectosphaerellaceae</taxon>
        <taxon>Verticillium</taxon>
    </lineage>
</organism>
<dbReference type="AlphaFoldDB" id="A0A0G4N386"/>
<evidence type="ECO:0000313" key="6">
    <source>
        <dbReference type="Proteomes" id="UP000045706"/>
    </source>
</evidence>
<evidence type="ECO:0000313" key="3">
    <source>
        <dbReference type="EMBL" id="CRK40927.1"/>
    </source>
</evidence>
<evidence type="ECO:0000313" key="5">
    <source>
        <dbReference type="Proteomes" id="UP000044602"/>
    </source>
</evidence>
<gene>
    <name evidence="3" type="ORF">BN1708_008378</name>
    <name evidence="4" type="ORF">BN1723_016238</name>
</gene>
<dbReference type="EMBL" id="CVQI01033484">
    <property type="protein sequence ID" value="CRK43626.1"/>
    <property type="molecule type" value="Genomic_DNA"/>
</dbReference>
<evidence type="ECO:0000256" key="2">
    <source>
        <dbReference type="SAM" id="SignalP"/>
    </source>
</evidence>
<dbReference type="Proteomes" id="UP000045706">
    <property type="component" value="Unassembled WGS sequence"/>
</dbReference>
<keyword evidence="2" id="KW-0732">Signal</keyword>
<evidence type="ECO:0000313" key="4">
    <source>
        <dbReference type="EMBL" id="CRK43626.1"/>
    </source>
</evidence>
<reference evidence="5 6" key="1">
    <citation type="submission" date="2015-05" db="EMBL/GenBank/DDBJ databases">
        <authorList>
            <person name="Fogelqvist Johan"/>
        </authorList>
    </citation>
    <scope>NUCLEOTIDE SEQUENCE [LARGE SCALE GENOMIC DNA]</scope>
    <source>
        <strain evidence="3">VL1</strain>
        <strain evidence="4">VL2</strain>
    </source>
</reference>
<sequence length="269" mass="27701">MFVQMLFLLPVLSSAASPEGPIDKRCAGTAVLAPPVTLTSLRPTQTWAAQDDSKSACSVTYTTVLPTLGPGPEPGSPSGLHPHTYTVTYDCDGTSYSPCQLPDSKDICPPGFVKTATVCDTCGSSPVTYTLTLLEPTPTAVSHATDKKVPDSTNVPPSPGSDHSADHPGDHSDGGGRVKPVVPIPPQPEFGPDSNSTEHIETLPNPSSEGSEGDRVGGTSNTEASGSKATDQGSTEHVEVSAGASLRMVQWLGETLAVGLVLAAVNFPL</sequence>
<feature type="compositionally biased region" description="Basic and acidic residues" evidence="1">
    <location>
        <begin position="163"/>
        <end position="176"/>
    </location>
</feature>
<feature type="compositionally biased region" description="Polar residues" evidence="1">
    <location>
        <begin position="218"/>
        <end position="233"/>
    </location>
</feature>
<accession>A0A0G4N386</accession>
<feature type="chain" id="PRO_5011852525" evidence="2">
    <location>
        <begin position="16"/>
        <end position="269"/>
    </location>
</feature>
<name>A0A0G4N386_VERLO</name>
<feature type="signal peptide" evidence="2">
    <location>
        <begin position="1"/>
        <end position="15"/>
    </location>
</feature>
<feature type="non-terminal residue" evidence="3">
    <location>
        <position position="269"/>
    </location>
</feature>
<dbReference type="EMBL" id="CVQH01026638">
    <property type="protein sequence ID" value="CRK40927.1"/>
    <property type="molecule type" value="Genomic_DNA"/>
</dbReference>
<dbReference type="Proteomes" id="UP000044602">
    <property type="component" value="Unassembled WGS sequence"/>
</dbReference>
<evidence type="ECO:0000256" key="1">
    <source>
        <dbReference type="SAM" id="MobiDB-lite"/>
    </source>
</evidence>
<keyword evidence="5" id="KW-1185">Reference proteome</keyword>
<proteinExistence type="predicted"/>